<keyword evidence="1" id="KW-0472">Membrane</keyword>
<feature type="transmembrane region" description="Helical" evidence="1">
    <location>
        <begin position="217"/>
        <end position="238"/>
    </location>
</feature>
<dbReference type="InterPro" id="IPR007730">
    <property type="entry name" value="SPOR-like_dom"/>
</dbReference>
<dbReference type="PROSITE" id="PS51724">
    <property type="entry name" value="SPOR"/>
    <property type="match status" value="1"/>
</dbReference>
<name>A0A9D7T134_9BACT</name>
<keyword evidence="1" id="KW-0812">Transmembrane</keyword>
<evidence type="ECO:0000313" key="4">
    <source>
        <dbReference type="Proteomes" id="UP000808337"/>
    </source>
</evidence>
<dbReference type="Proteomes" id="UP000808337">
    <property type="component" value="Unassembled WGS sequence"/>
</dbReference>
<proteinExistence type="predicted"/>
<feature type="domain" description="SPOR" evidence="2">
    <location>
        <begin position="299"/>
        <end position="372"/>
    </location>
</feature>
<dbReference type="Pfam" id="PF05036">
    <property type="entry name" value="SPOR"/>
    <property type="match status" value="1"/>
</dbReference>
<sequence length="372" mass="41676">MHSEKVPYFILDLLQQVPSVFVPGLGRFDAIFHPAVIDLQTSQIKPPHIQADFINDVDSEIDILPAYMHYVSGIDINEAKENIHLFVNDVLFQLETGEPYSIDKFGTFSKSYADVLHFTPDWDAFNLSFSGLEVIDLYPEKPKDSIPVYQKPVSVVPEIVEHTYSEEKTETTEVSIIAPQVEATKIIKSPVEELLPETLEATNTPVLPDIIESTTRLAWGILASSLILITVLCAYLAWDIISDRQRINERTQLHPDTLSITNEFDIPVEMDTVIAHTPPEAEKPPVEKPDTIEKPVVQESTEPPCFIVVGAFTNQENVSKMMDRLRGLGYKSEKIAGGTLTRVAISTSCEKDNLQKVLSEARASINPEAWIY</sequence>
<dbReference type="Gene3D" id="3.30.70.1070">
    <property type="entry name" value="Sporulation related repeat"/>
    <property type="match status" value="1"/>
</dbReference>
<evidence type="ECO:0000313" key="3">
    <source>
        <dbReference type="EMBL" id="MBK9984394.1"/>
    </source>
</evidence>
<dbReference type="GO" id="GO:0042834">
    <property type="term" value="F:peptidoglycan binding"/>
    <property type="evidence" value="ECO:0007669"/>
    <property type="project" value="InterPro"/>
</dbReference>
<organism evidence="3 4">
    <name type="scientific">Candidatus Opimibacter skivensis</name>
    <dbReference type="NCBI Taxonomy" id="2982028"/>
    <lineage>
        <taxon>Bacteria</taxon>
        <taxon>Pseudomonadati</taxon>
        <taxon>Bacteroidota</taxon>
        <taxon>Saprospiria</taxon>
        <taxon>Saprospirales</taxon>
        <taxon>Saprospiraceae</taxon>
        <taxon>Candidatus Opimibacter</taxon>
    </lineage>
</organism>
<dbReference type="InterPro" id="IPR036680">
    <property type="entry name" value="SPOR-like_sf"/>
</dbReference>
<dbReference type="AlphaFoldDB" id="A0A9D7T134"/>
<gene>
    <name evidence="3" type="ORF">IPP15_18840</name>
</gene>
<protein>
    <submittedName>
        <fullName evidence="3">SPOR domain-containing protein</fullName>
    </submittedName>
</protein>
<evidence type="ECO:0000259" key="2">
    <source>
        <dbReference type="PROSITE" id="PS51724"/>
    </source>
</evidence>
<dbReference type="EMBL" id="JADKGY010000029">
    <property type="protein sequence ID" value="MBK9984394.1"/>
    <property type="molecule type" value="Genomic_DNA"/>
</dbReference>
<comment type="caution">
    <text evidence="3">The sequence shown here is derived from an EMBL/GenBank/DDBJ whole genome shotgun (WGS) entry which is preliminary data.</text>
</comment>
<keyword evidence="1" id="KW-1133">Transmembrane helix</keyword>
<dbReference type="SUPFAM" id="SSF110997">
    <property type="entry name" value="Sporulation related repeat"/>
    <property type="match status" value="1"/>
</dbReference>
<evidence type="ECO:0000256" key="1">
    <source>
        <dbReference type="SAM" id="Phobius"/>
    </source>
</evidence>
<reference evidence="3 4" key="1">
    <citation type="submission" date="2020-10" db="EMBL/GenBank/DDBJ databases">
        <title>Connecting structure to function with the recovery of over 1000 high-quality activated sludge metagenome-assembled genomes encoding full-length rRNA genes using long-read sequencing.</title>
        <authorList>
            <person name="Singleton C.M."/>
            <person name="Petriglieri F."/>
            <person name="Kristensen J.M."/>
            <person name="Kirkegaard R.H."/>
            <person name="Michaelsen T.Y."/>
            <person name="Andersen M.H."/>
            <person name="Karst S.M."/>
            <person name="Dueholm M.S."/>
            <person name="Nielsen P.H."/>
            <person name="Albertsen M."/>
        </authorList>
    </citation>
    <scope>NUCLEOTIDE SEQUENCE [LARGE SCALE GENOMIC DNA]</scope>
    <source>
        <strain evidence="3">Ribe_18-Q3-R11-54_MAXAC.273</strain>
    </source>
</reference>
<accession>A0A9D7T134</accession>